<feature type="compositionally biased region" description="Pro residues" evidence="8">
    <location>
        <begin position="24"/>
        <end position="40"/>
    </location>
</feature>
<keyword evidence="6 9" id="KW-1133">Transmembrane helix</keyword>
<name>A0ABW1B616_9ACTN</name>
<feature type="transmembrane region" description="Helical" evidence="9">
    <location>
        <begin position="333"/>
        <end position="352"/>
    </location>
</feature>
<dbReference type="PANTHER" id="PTHR46494:SF1">
    <property type="entry name" value="CORA FAMILY METAL ION TRANSPORTER (EUROFUNG)"/>
    <property type="match status" value="1"/>
</dbReference>
<evidence type="ECO:0000256" key="3">
    <source>
        <dbReference type="ARBA" id="ARBA00022448"/>
    </source>
</evidence>
<evidence type="ECO:0000256" key="8">
    <source>
        <dbReference type="SAM" id="MobiDB-lite"/>
    </source>
</evidence>
<evidence type="ECO:0000313" key="11">
    <source>
        <dbReference type="Proteomes" id="UP001596112"/>
    </source>
</evidence>
<reference evidence="11" key="1">
    <citation type="journal article" date="2019" name="Int. J. Syst. Evol. Microbiol.">
        <title>The Global Catalogue of Microorganisms (GCM) 10K type strain sequencing project: providing services to taxonomists for standard genome sequencing and annotation.</title>
        <authorList>
            <consortium name="The Broad Institute Genomics Platform"/>
            <consortium name="The Broad Institute Genome Sequencing Center for Infectious Disease"/>
            <person name="Wu L."/>
            <person name="Ma J."/>
        </authorList>
    </citation>
    <scope>NUCLEOTIDE SEQUENCE [LARGE SCALE GENOMIC DNA]</scope>
    <source>
        <strain evidence="11">JCM 9918</strain>
    </source>
</reference>
<organism evidence="10 11">
    <name type="scientific">Streptomyces heilongjiangensis</name>
    <dbReference type="NCBI Taxonomy" id="945052"/>
    <lineage>
        <taxon>Bacteria</taxon>
        <taxon>Bacillati</taxon>
        <taxon>Actinomycetota</taxon>
        <taxon>Actinomycetes</taxon>
        <taxon>Kitasatosporales</taxon>
        <taxon>Streptomycetaceae</taxon>
        <taxon>Streptomyces</taxon>
    </lineage>
</organism>
<feature type="region of interest" description="Disordered" evidence="8">
    <location>
        <begin position="1"/>
        <end position="50"/>
    </location>
</feature>
<comment type="similarity">
    <text evidence="2">Belongs to the CorA metal ion transporter (MIT) (TC 1.A.35) family.</text>
</comment>
<comment type="caution">
    <text evidence="10">The sequence shown here is derived from an EMBL/GenBank/DDBJ whole genome shotgun (WGS) entry which is preliminary data.</text>
</comment>
<protein>
    <submittedName>
        <fullName evidence="10">Magnesium and cobalt transport protein CorA</fullName>
    </submittedName>
</protein>
<keyword evidence="4" id="KW-1003">Cell membrane</keyword>
<dbReference type="Pfam" id="PF01544">
    <property type="entry name" value="CorA"/>
    <property type="match status" value="1"/>
</dbReference>
<evidence type="ECO:0000313" key="10">
    <source>
        <dbReference type="EMBL" id="MFC5808614.1"/>
    </source>
</evidence>
<evidence type="ECO:0000256" key="5">
    <source>
        <dbReference type="ARBA" id="ARBA00022692"/>
    </source>
</evidence>
<dbReference type="Gene3D" id="1.20.58.340">
    <property type="entry name" value="Magnesium transport protein CorA, transmembrane region"/>
    <property type="match status" value="2"/>
</dbReference>
<sequence length="390" mass="43469">MAERRARPASKSTRGPAWRRALTPPAPPAGRPPAPRPGPAEPERQERPDRAASVVRAVLYEDGVRVAAPATLAETYRALREAPAGMAWIGLARPTEGELLSLASEFDLHPLAVEDAMEAHQRPKLERYGDTLFVVLRAARYLDASEEVDFGELHVFVGPDFVITVRHGAAPDLSAVRRRMEEAPELLRLGPEAVLYAILDAVVDDYVPVVAGVQNDIDEIETEVFRGDPEVSRRIYELSREVVEFQRATRPLVGMLHGLMAGFTKYETDDELQSYLRDVADHVTHTSERVDGFRQALTDILTVNATLVTQQQNAEMRALAEAGFEQNEEIKKISSWAAILFAPTLVGTVYGMNFTHMPELHWVFGYPFAIGLMGVVCVSLYVIFKRRDWL</sequence>
<keyword evidence="11" id="KW-1185">Reference proteome</keyword>
<dbReference type="RefSeq" id="WP_272169403.1">
    <property type="nucleotide sequence ID" value="NZ_JAQOSL010000010.1"/>
</dbReference>
<dbReference type="EMBL" id="JBHSNZ010000008">
    <property type="protein sequence ID" value="MFC5808614.1"/>
    <property type="molecule type" value="Genomic_DNA"/>
</dbReference>
<dbReference type="CDD" id="cd12830">
    <property type="entry name" value="MtCorA-like"/>
    <property type="match status" value="1"/>
</dbReference>
<evidence type="ECO:0000256" key="2">
    <source>
        <dbReference type="ARBA" id="ARBA00009765"/>
    </source>
</evidence>
<evidence type="ECO:0000256" key="7">
    <source>
        <dbReference type="ARBA" id="ARBA00023136"/>
    </source>
</evidence>
<feature type="transmembrane region" description="Helical" evidence="9">
    <location>
        <begin position="364"/>
        <end position="384"/>
    </location>
</feature>
<dbReference type="InterPro" id="IPR045863">
    <property type="entry name" value="CorA_TM1_TM2"/>
</dbReference>
<dbReference type="InterPro" id="IPR002523">
    <property type="entry name" value="MgTranspt_CorA/ZnTranspt_ZntB"/>
</dbReference>
<dbReference type="SUPFAM" id="SSF144083">
    <property type="entry name" value="Magnesium transport protein CorA, transmembrane region"/>
    <property type="match status" value="1"/>
</dbReference>
<dbReference type="SUPFAM" id="SSF143865">
    <property type="entry name" value="CorA soluble domain-like"/>
    <property type="match status" value="1"/>
</dbReference>
<dbReference type="PANTHER" id="PTHR46494">
    <property type="entry name" value="CORA FAMILY METAL ION TRANSPORTER (EUROFUNG)"/>
    <property type="match status" value="1"/>
</dbReference>
<dbReference type="Gene3D" id="3.30.460.20">
    <property type="entry name" value="CorA soluble domain-like"/>
    <property type="match status" value="1"/>
</dbReference>
<comment type="subcellular location">
    <subcellularLocation>
        <location evidence="1">Cell membrane</location>
        <topology evidence="1">Multi-pass membrane protein</topology>
    </subcellularLocation>
</comment>
<accession>A0ABW1B616</accession>
<evidence type="ECO:0000256" key="1">
    <source>
        <dbReference type="ARBA" id="ARBA00004651"/>
    </source>
</evidence>
<evidence type="ECO:0000256" key="6">
    <source>
        <dbReference type="ARBA" id="ARBA00022989"/>
    </source>
</evidence>
<evidence type="ECO:0000256" key="9">
    <source>
        <dbReference type="SAM" id="Phobius"/>
    </source>
</evidence>
<gene>
    <name evidence="10" type="ORF">ACFQGO_14045</name>
</gene>
<evidence type="ECO:0000256" key="4">
    <source>
        <dbReference type="ARBA" id="ARBA00022475"/>
    </source>
</evidence>
<proteinExistence type="inferred from homology"/>
<keyword evidence="3" id="KW-0813">Transport</keyword>
<feature type="compositionally biased region" description="Basic and acidic residues" evidence="8">
    <location>
        <begin position="41"/>
        <end position="50"/>
    </location>
</feature>
<dbReference type="Proteomes" id="UP001596112">
    <property type="component" value="Unassembled WGS sequence"/>
</dbReference>
<dbReference type="InterPro" id="IPR045861">
    <property type="entry name" value="CorA_cytoplasmic_dom"/>
</dbReference>
<keyword evidence="5 9" id="KW-0812">Transmembrane</keyword>
<keyword evidence="7 9" id="KW-0472">Membrane</keyword>